<evidence type="ECO:0000313" key="3">
    <source>
        <dbReference type="EMBL" id="SFH96496.1"/>
    </source>
</evidence>
<feature type="compositionally biased region" description="Low complexity" evidence="1">
    <location>
        <begin position="89"/>
        <end position="128"/>
    </location>
</feature>
<keyword evidence="2" id="KW-0732">Signal</keyword>
<reference evidence="3 4" key="1">
    <citation type="submission" date="2016-10" db="EMBL/GenBank/DDBJ databases">
        <authorList>
            <person name="de Groot N.N."/>
        </authorList>
    </citation>
    <scope>NUCLEOTIDE SEQUENCE [LARGE SCALE GENOMIC DNA]</scope>
    <source>
        <strain evidence="3 4">CGMCC 1.11030</strain>
    </source>
</reference>
<proteinExistence type="predicted"/>
<feature type="region of interest" description="Disordered" evidence="1">
    <location>
        <begin position="158"/>
        <end position="203"/>
    </location>
</feature>
<feature type="signal peptide" evidence="2">
    <location>
        <begin position="1"/>
        <end position="32"/>
    </location>
</feature>
<dbReference type="InterPro" id="IPR021395">
    <property type="entry name" value="DUF3035"/>
</dbReference>
<protein>
    <recommendedName>
        <fullName evidence="5">Beta-barrel assembly machine subunit BamF</fullName>
    </recommendedName>
</protein>
<evidence type="ECO:0000256" key="2">
    <source>
        <dbReference type="SAM" id="SignalP"/>
    </source>
</evidence>
<dbReference type="RefSeq" id="WP_092859072.1">
    <property type="nucleotide sequence ID" value="NZ_FOQH01000003.1"/>
</dbReference>
<organism evidence="3 4">
    <name type="scientific">Albimonas pacifica</name>
    <dbReference type="NCBI Taxonomy" id="1114924"/>
    <lineage>
        <taxon>Bacteria</taxon>
        <taxon>Pseudomonadati</taxon>
        <taxon>Pseudomonadota</taxon>
        <taxon>Alphaproteobacteria</taxon>
        <taxon>Rhodobacterales</taxon>
        <taxon>Paracoccaceae</taxon>
        <taxon>Albimonas</taxon>
    </lineage>
</organism>
<dbReference type="Pfam" id="PF11233">
    <property type="entry name" value="DUF3035"/>
    <property type="match status" value="1"/>
</dbReference>
<feature type="compositionally biased region" description="Basic and acidic residues" evidence="1">
    <location>
        <begin position="131"/>
        <end position="142"/>
    </location>
</feature>
<feature type="chain" id="PRO_5011526865" description="Beta-barrel assembly machine subunit BamF" evidence="2">
    <location>
        <begin position="33"/>
        <end position="203"/>
    </location>
</feature>
<gene>
    <name evidence="3" type="ORF">SAMN05216258_103289</name>
</gene>
<accession>A0A1I3EC07</accession>
<dbReference type="Proteomes" id="UP000199377">
    <property type="component" value="Unassembled WGS sequence"/>
</dbReference>
<evidence type="ECO:0000313" key="4">
    <source>
        <dbReference type="Proteomes" id="UP000199377"/>
    </source>
</evidence>
<feature type="compositionally biased region" description="Low complexity" evidence="1">
    <location>
        <begin position="62"/>
        <end position="71"/>
    </location>
</feature>
<sequence>MTNHAPTAARRARGLSRALRVAALIGAGVALSACTGSRDAVGTALGLNYESPNPFNVAPHAPLRLPPSFESLPPPAPGERSPLEPRPDQAAQAALASAGAGPTPQAQAAAPTPGELALLDAAGAETADPQIRQRLETERPPEPEQWYALDSVFGYKINDPDAAQTLDARTESEELRNQGAATPTPSPAPPESPSNAISIPLGG</sequence>
<evidence type="ECO:0000256" key="1">
    <source>
        <dbReference type="SAM" id="MobiDB-lite"/>
    </source>
</evidence>
<dbReference type="AlphaFoldDB" id="A0A1I3EC07"/>
<evidence type="ECO:0008006" key="5">
    <source>
        <dbReference type="Google" id="ProtNLM"/>
    </source>
</evidence>
<dbReference type="EMBL" id="FOQH01000003">
    <property type="protein sequence ID" value="SFH96496.1"/>
    <property type="molecule type" value="Genomic_DNA"/>
</dbReference>
<name>A0A1I3EC07_9RHOB</name>
<dbReference type="STRING" id="1114924.SAMN05216258_103289"/>
<feature type="compositionally biased region" description="Low complexity" evidence="1">
    <location>
        <begin position="193"/>
        <end position="203"/>
    </location>
</feature>
<feature type="region of interest" description="Disordered" evidence="1">
    <location>
        <begin position="58"/>
        <end position="146"/>
    </location>
</feature>
<keyword evidence="4" id="KW-1185">Reference proteome</keyword>